<gene>
    <name evidence="1" type="ORF">TMSB3V08_LOCUS7051</name>
</gene>
<dbReference type="EMBL" id="OB794435">
    <property type="protein sequence ID" value="CAD7430290.1"/>
    <property type="molecule type" value="Genomic_DNA"/>
</dbReference>
<dbReference type="AlphaFoldDB" id="A0A7R9EC78"/>
<name>A0A7R9EC78_9NEOP</name>
<proteinExistence type="predicted"/>
<protein>
    <submittedName>
        <fullName evidence="1">Uncharacterized protein</fullName>
    </submittedName>
</protein>
<reference evidence="1" key="1">
    <citation type="submission" date="2020-11" db="EMBL/GenBank/DDBJ databases">
        <authorList>
            <person name="Tran Van P."/>
        </authorList>
    </citation>
    <scope>NUCLEOTIDE SEQUENCE</scope>
</reference>
<sequence length="305" mass="35220">MEKVLAEPELKEEVEVSPERLQNRHLLETYLYSSQAHFNKTYGVRYEGNSTKLGDTRIVFDESDGTVLLNNMTVPNLGYRLEDMSDIKISNGSLEYYIVEVDKGYSERCYFSNQWLGRHNPGDQLEILQEEDALCTVLDQIEREEYDRVKCISELETYRTYNVLQLEGDEEVSEVEDEPNIIALDYENTNTLCEEAAYDFFLLLWSEDTPSFHQQTHNEEERTTSYSPTPLAAEEDEHAKLIPAEILNLKDEWQLVQFLEAEQTDWSNMAAKEQHLLYYPNTQPGRCIAIIFVSAVLLVTGAGQV</sequence>
<organism evidence="1">
    <name type="scientific">Timema monikensis</name>
    <dbReference type="NCBI Taxonomy" id="170555"/>
    <lineage>
        <taxon>Eukaryota</taxon>
        <taxon>Metazoa</taxon>
        <taxon>Ecdysozoa</taxon>
        <taxon>Arthropoda</taxon>
        <taxon>Hexapoda</taxon>
        <taxon>Insecta</taxon>
        <taxon>Pterygota</taxon>
        <taxon>Neoptera</taxon>
        <taxon>Polyneoptera</taxon>
        <taxon>Phasmatodea</taxon>
        <taxon>Timematodea</taxon>
        <taxon>Timematoidea</taxon>
        <taxon>Timematidae</taxon>
        <taxon>Timema</taxon>
    </lineage>
</organism>
<accession>A0A7R9EC78</accession>
<evidence type="ECO:0000313" key="1">
    <source>
        <dbReference type="EMBL" id="CAD7430290.1"/>
    </source>
</evidence>